<sequence>MPIRTVLGSEVFSDLDMSTLRDFQAGVFQRCDQTTDLLDLLRQSNNNASSQYPDYARLEPLLDDLETTLEILDHIRKCTPSSVSDSHRSDSSGFDSHSAYANLLEDILRYNECVVDNSSTSALDQESSDQTALTVWLQQAMRAKWQRYTRARKAEWRAMNRVHSTRSVAAEDETSRALLAAQLQWERRKLNKRVFDNCVSEQLSEIAQGLKRPETRLLQELEDLNIVFEAQRALFQRDCFNLPELVEALDAHQNATSFEHDFSTLETELDIFSTLLDFSAHEARAVWTRVRRLAALDADDPVRRQATMRRRLHDPRAPEFMARSWEDLQTTRDVVGALLEHIEKLNTKISAVAKHGLNRCVEATDCVLALEVDWMGSPACD</sequence>
<gene>
    <name evidence="1" type="ORF">B0A49_07462</name>
</gene>
<comment type="caution">
    <text evidence="1">The sequence shown here is derived from an EMBL/GenBank/DDBJ whole genome shotgun (WGS) entry which is preliminary data.</text>
</comment>
<organism evidence="1 2">
    <name type="scientific">Cryomyces minteri</name>
    <dbReference type="NCBI Taxonomy" id="331657"/>
    <lineage>
        <taxon>Eukaryota</taxon>
        <taxon>Fungi</taxon>
        <taxon>Dikarya</taxon>
        <taxon>Ascomycota</taxon>
        <taxon>Pezizomycotina</taxon>
        <taxon>Dothideomycetes</taxon>
        <taxon>Dothideomycetes incertae sedis</taxon>
        <taxon>Cryomyces</taxon>
    </lineage>
</organism>
<evidence type="ECO:0000313" key="2">
    <source>
        <dbReference type="Proteomes" id="UP000308768"/>
    </source>
</evidence>
<reference evidence="1 2" key="1">
    <citation type="submission" date="2017-03" db="EMBL/GenBank/DDBJ databases">
        <title>Genomes of endolithic fungi from Antarctica.</title>
        <authorList>
            <person name="Coleine C."/>
            <person name="Masonjones S."/>
            <person name="Stajich J.E."/>
        </authorList>
    </citation>
    <scope>NUCLEOTIDE SEQUENCE [LARGE SCALE GENOMIC DNA]</scope>
    <source>
        <strain evidence="1 2">CCFEE 5187</strain>
    </source>
</reference>
<name>A0A4V5NDM9_9PEZI</name>
<dbReference type="EMBL" id="NAJN01001326">
    <property type="protein sequence ID" value="TKA63999.1"/>
    <property type="molecule type" value="Genomic_DNA"/>
</dbReference>
<dbReference type="Proteomes" id="UP000308768">
    <property type="component" value="Unassembled WGS sequence"/>
</dbReference>
<dbReference type="AlphaFoldDB" id="A0A4V5NDM9"/>
<accession>A0A4V5NDM9</accession>
<proteinExistence type="predicted"/>
<dbReference type="OrthoDB" id="3800294at2759"/>
<evidence type="ECO:0000313" key="1">
    <source>
        <dbReference type="EMBL" id="TKA63999.1"/>
    </source>
</evidence>
<keyword evidence="2" id="KW-1185">Reference proteome</keyword>
<protein>
    <submittedName>
        <fullName evidence="1">Uncharacterized protein</fullName>
    </submittedName>
</protein>